<dbReference type="GO" id="GO:0004523">
    <property type="term" value="F:RNA-DNA hybrid ribonuclease activity"/>
    <property type="evidence" value="ECO:0007669"/>
    <property type="project" value="UniProtKB-UniRule"/>
</dbReference>
<evidence type="ECO:0000256" key="10">
    <source>
        <dbReference type="ARBA" id="ARBA00022723"/>
    </source>
</evidence>
<dbReference type="NCBIfam" id="NF000595">
    <property type="entry name" value="PRK00015.1-3"/>
    <property type="match status" value="1"/>
</dbReference>
<comment type="cofactor">
    <cofactor evidence="14 15">
        <name>Mn(2+)</name>
        <dbReference type="ChEBI" id="CHEBI:29035"/>
    </cofactor>
    <cofactor evidence="14 15">
        <name>Mg(2+)</name>
        <dbReference type="ChEBI" id="CHEBI:18420"/>
    </cofactor>
    <text evidence="14 15">Manganese or magnesium. Binds 1 divalent metal ion per monomer in the absence of substrate. May bind a second metal ion after substrate binding.</text>
</comment>
<dbReference type="PANTHER" id="PTHR10954">
    <property type="entry name" value="RIBONUCLEASE H2 SUBUNIT A"/>
    <property type="match status" value="1"/>
</dbReference>
<dbReference type="InterPro" id="IPR036397">
    <property type="entry name" value="RNaseH_sf"/>
</dbReference>
<evidence type="ECO:0000256" key="7">
    <source>
        <dbReference type="ARBA" id="ARBA00019179"/>
    </source>
</evidence>
<feature type="binding site" evidence="14 15">
    <location>
        <position position="171"/>
    </location>
    <ligand>
        <name>a divalent metal cation</name>
        <dbReference type="ChEBI" id="CHEBI:60240"/>
    </ligand>
</feature>
<evidence type="ECO:0000259" key="17">
    <source>
        <dbReference type="PROSITE" id="PS51975"/>
    </source>
</evidence>
<dbReference type="OrthoDB" id="9803420at2"/>
<evidence type="ECO:0000256" key="12">
    <source>
        <dbReference type="ARBA" id="ARBA00022801"/>
    </source>
</evidence>
<gene>
    <name evidence="14" type="primary">rnhB</name>
    <name evidence="18" type="ORF">C6Y28_08805</name>
</gene>
<dbReference type="Proteomes" id="UP000238358">
    <property type="component" value="Chromosome"/>
</dbReference>
<keyword evidence="8 14" id="KW-0963">Cytoplasm</keyword>
<evidence type="ECO:0000256" key="6">
    <source>
        <dbReference type="ARBA" id="ARBA00012180"/>
    </source>
</evidence>
<dbReference type="EC" id="3.1.26.4" evidence="6 14"/>
<dbReference type="HAMAP" id="MF_00052_B">
    <property type="entry name" value="RNase_HII_B"/>
    <property type="match status" value="1"/>
</dbReference>
<dbReference type="Pfam" id="PF01351">
    <property type="entry name" value="RNase_HII"/>
    <property type="match status" value="1"/>
</dbReference>
<evidence type="ECO:0000256" key="8">
    <source>
        <dbReference type="ARBA" id="ARBA00022490"/>
    </source>
</evidence>
<dbReference type="InterPro" id="IPR012337">
    <property type="entry name" value="RNaseH-like_sf"/>
</dbReference>
<sequence length="262" mass="29021">MDIEKFRVADLKAQLAAGGDVQELLAAMKEDSRVSVRKLAAAYMRQKIREEAERERVLHMYAQETAYYNQGLYHVAGIDEAGRGPAAGPVMVAAVILPPYWECPGLNDSKKVPPAKRDLLYDKIMAEAVAVSCVAKSEKEIDELDIYHATMQGMYDAVNGLAVPAEAVLVDAMPLRELTVPHKSLVHGDALSASIAAASIIAKVTRDRLMVEYDKKYPQYGFAVHKGYLTKMHMEALREYGPCPIHRRSFEPIKSMVKGLSE</sequence>
<evidence type="ECO:0000256" key="13">
    <source>
        <dbReference type="ARBA" id="ARBA00023211"/>
    </source>
</evidence>
<evidence type="ECO:0000256" key="5">
    <source>
        <dbReference type="ARBA" id="ARBA00007383"/>
    </source>
</evidence>
<dbReference type="SUPFAM" id="SSF53098">
    <property type="entry name" value="Ribonuclease H-like"/>
    <property type="match status" value="1"/>
</dbReference>
<evidence type="ECO:0000256" key="9">
    <source>
        <dbReference type="ARBA" id="ARBA00022722"/>
    </source>
</evidence>
<evidence type="ECO:0000256" key="1">
    <source>
        <dbReference type="ARBA" id="ARBA00000077"/>
    </source>
</evidence>
<feature type="binding site" evidence="14 15">
    <location>
        <position position="80"/>
    </location>
    <ligand>
        <name>a divalent metal cation</name>
        <dbReference type="ChEBI" id="CHEBI:60240"/>
    </ligand>
</feature>
<comment type="catalytic activity">
    <reaction evidence="1 14 15 16">
        <text>Endonucleolytic cleavage to 5'-phosphomonoester.</text>
        <dbReference type="EC" id="3.1.26.4"/>
    </reaction>
</comment>
<dbReference type="GO" id="GO:0003723">
    <property type="term" value="F:RNA binding"/>
    <property type="evidence" value="ECO:0007669"/>
    <property type="project" value="UniProtKB-UniRule"/>
</dbReference>
<dbReference type="InterPro" id="IPR001352">
    <property type="entry name" value="RNase_HII/HIII"/>
</dbReference>
<dbReference type="FunFam" id="3.30.420.10:FF:000006">
    <property type="entry name" value="Ribonuclease HII"/>
    <property type="match status" value="1"/>
</dbReference>
<keyword evidence="10 14" id="KW-0479">Metal-binding</keyword>
<dbReference type="PANTHER" id="PTHR10954:SF18">
    <property type="entry name" value="RIBONUCLEASE HII"/>
    <property type="match status" value="1"/>
</dbReference>
<dbReference type="GO" id="GO:0006298">
    <property type="term" value="P:mismatch repair"/>
    <property type="evidence" value="ECO:0007669"/>
    <property type="project" value="TreeGrafter"/>
</dbReference>
<evidence type="ECO:0000313" key="19">
    <source>
        <dbReference type="Proteomes" id="UP000238358"/>
    </source>
</evidence>
<reference evidence="18 19" key="1">
    <citation type="journal article" date="2018" name="Genome Announc.">
        <title>Complete genomes of two Megasphaera elsdenii strains, NCIMB 702410 and ATCC 25940.</title>
        <authorList>
            <person name="Hatmaker E.A."/>
            <person name="O'Dell K."/>
            <person name="Riley L.A."/>
            <person name="Klingeman D.M."/>
            <person name="Guss A.M."/>
        </authorList>
    </citation>
    <scope>NUCLEOTIDE SEQUENCE [LARGE SCALE GENOMIC DNA]</scope>
    <source>
        <strain evidence="18 19">NCIMB702410</strain>
    </source>
</reference>
<dbReference type="GO" id="GO:0005737">
    <property type="term" value="C:cytoplasm"/>
    <property type="evidence" value="ECO:0007669"/>
    <property type="project" value="UniProtKB-SubCell"/>
</dbReference>
<evidence type="ECO:0000256" key="4">
    <source>
        <dbReference type="ARBA" id="ARBA00004496"/>
    </source>
</evidence>
<feature type="binding site" evidence="14 15">
    <location>
        <position position="79"/>
    </location>
    <ligand>
        <name>a divalent metal cation</name>
        <dbReference type="ChEBI" id="CHEBI:60240"/>
    </ligand>
</feature>
<dbReference type="PROSITE" id="PS51975">
    <property type="entry name" value="RNASE_H_2"/>
    <property type="match status" value="1"/>
</dbReference>
<protein>
    <recommendedName>
        <fullName evidence="7 14">Ribonuclease HII</fullName>
        <shortName evidence="14">RNase HII</shortName>
        <ecNumber evidence="6 14">3.1.26.4</ecNumber>
    </recommendedName>
</protein>
<keyword evidence="11 14" id="KW-0255">Endonuclease</keyword>
<evidence type="ECO:0000256" key="3">
    <source>
        <dbReference type="ARBA" id="ARBA00004065"/>
    </source>
</evidence>
<dbReference type="CDD" id="cd07182">
    <property type="entry name" value="RNase_HII_bacteria_HII_like"/>
    <property type="match status" value="1"/>
</dbReference>
<feature type="domain" description="RNase H type-2" evidence="17">
    <location>
        <begin position="73"/>
        <end position="262"/>
    </location>
</feature>
<dbReference type="AlphaFoldDB" id="A0A2S0M8G0"/>
<dbReference type="EMBL" id="CP027569">
    <property type="protein sequence ID" value="AVO27702.1"/>
    <property type="molecule type" value="Genomic_DNA"/>
</dbReference>
<keyword evidence="9 14" id="KW-0540">Nuclease</keyword>
<evidence type="ECO:0000256" key="11">
    <source>
        <dbReference type="ARBA" id="ARBA00022759"/>
    </source>
</evidence>
<dbReference type="GO" id="GO:0043137">
    <property type="term" value="P:DNA replication, removal of RNA primer"/>
    <property type="evidence" value="ECO:0007669"/>
    <property type="project" value="TreeGrafter"/>
</dbReference>
<comment type="similarity">
    <text evidence="5 14 16">Belongs to the RNase HII family.</text>
</comment>
<dbReference type="InterPro" id="IPR022898">
    <property type="entry name" value="RNase_HII"/>
</dbReference>
<organism evidence="18 19">
    <name type="scientific">Megasphaera elsdenii</name>
    <dbReference type="NCBI Taxonomy" id="907"/>
    <lineage>
        <taxon>Bacteria</taxon>
        <taxon>Bacillati</taxon>
        <taxon>Bacillota</taxon>
        <taxon>Negativicutes</taxon>
        <taxon>Veillonellales</taxon>
        <taxon>Veillonellaceae</taxon>
        <taxon>Megasphaera</taxon>
    </lineage>
</organism>
<dbReference type="RefSeq" id="WP_027895710.1">
    <property type="nucleotide sequence ID" value="NZ_CP027569.1"/>
</dbReference>
<keyword evidence="12 14" id="KW-0378">Hydrolase</keyword>
<dbReference type="GO" id="GO:0032299">
    <property type="term" value="C:ribonuclease H2 complex"/>
    <property type="evidence" value="ECO:0007669"/>
    <property type="project" value="TreeGrafter"/>
</dbReference>
<evidence type="ECO:0000256" key="2">
    <source>
        <dbReference type="ARBA" id="ARBA00001946"/>
    </source>
</evidence>
<comment type="subcellular location">
    <subcellularLocation>
        <location evidence="4 14">Cytoplasm</location>
    </subcellularLocation>
</comment>
<name>A0A2S0M8G0_MEGEL</name>
<evidence type="ECO:0000256" key="16">
    <source>
        <dbReference type="RuleBase" id="RU003515"/>
    </source>
</evidence>
<evidence type="ECO:0000256" key="15">
    <source>
        <dbReference type="PROSITE-ProRule" id="PRU01319"/>
    </source>
</evidence>
<keyword evidence="13 14" id="KW-0464">Manganese</keyword>
<accession>A0A2S0M8G0</accession>
<comment type="function">
    <text evidence="3 14 16">Endonuclease that specifically degrades the RNA of RNA-DNA hybrids.</text>
</comment>
<evidence type="ECO:0000256" key="14">
    <source>
        <dbReference type="HAMAP-Rule" id="MF_00052"/>
    </source>
</evidence>
<dbReference type="GO" id="GO:0030145">
    <property type="term" value="F:manganese ion binding"/>
    <property type="evidence" value="ECO:0007669"/>
    <property type="project" value="UniProtKB-UniRule"/>
</dbReference>
<dbReference type="NCBIfam" id="NF000594">
    <property type="entry name" value="PRK00015.1-1"/>
    <property type="match status" value="1"/>
</dbReference>
<evidence type="ECO:0000313" key="18">
    <source>
        <dbReference type="EMBL" id="AVO27702.1"/>
    </source>
</evidence>
<comment type="cofactor">
    <cofactor evidence="2">
        <name>Mg(2+)</name>
        <dbReference type="ChEBI" id="CHEBI:18420"/>
    </cofactor>
</comment>
<dbReference type="Gene3D" id="3.30.420.10">
    <property type="entry name" value="Ribonuclease H-like superfamily/Ribonuclease H"/>
    <property type="match status" value="1"/>
</dbReference>
<dbReference type="InterPro" id="IPR024567">
    <property type="entry name" value="RNase_HII/HIII_dom"/>
</dbReference>
<proteinExistence type="inferred from homology"/>